<dbReference type="Gene3D" id="3.40.50.2300">
    <property type="match status" value="1"/>
</dbReference>
<evidence type="ECO:0000256" key="5">
    <source>
        <dbReference type="PROSITE-ProRule" id="PRU00169"/>
    </source>
</evidence>
<dbReference type="CDD" id="cd17535">
    <property type="entry name" value="REC_NarL-like"/>
    <property type="match status" value="1"/>
</dbReference>
<dbReference type="Pfam" id="PF00072">
    <property type="entry name" value="Response_reg"/>
    <property type="match status" value="1"/>
</dbReference>
<keyword evidence="3" id="KW-0238">DNA-binding</keyword>
<dbReference type="PROSITE" id="PS50110">
    <property type="entry name" value="RESPONSE_REGULATORY"/>
    <property type="match status" value="1"/>
</dbReference>
<dbReference type="AlphaFoldDB" id="A0A7X3LGV2"/>
<comment type="caution">
    <text evidence="7">The sequence shown here is derived from an EMBL/GenBank/DDBJ whole genome shotgun (WGS) entry which is preliminary data.</text>
</comment>
<dbReference type="SUPFAM" id="SSF46894">
    <property type="entry name" value="C-terminal effector domain of the bipartite response regulators"/>
    <property type="match status" value="1"/>
</dbReference>
<dbReference type="SUPFAM" id="SSF52172">
    <property type="entry name" value="CheY-like"/>
    <property type="match status" value="1"/>
</dbReference>
<keyword evidence="4" id="KW-0804">Transcription</keyword>
<evidence type="ECO:0000259" key="6">
    <source>
        <dbReference type="PROSITE" id="PS50110"/>
    </source>
</evidence>
<dbReference type="InterPro" id="IPR058245">
    <property type="entry name" value="NreC/VraR/RcsB-like_REC"/>
</dbReference>
<name>A0A7X3LGV2_9BACL</name>
<keyword evidence="2" id="KW-0805">Transcription regulation</keyword>
<dbReference type="InterPro" id="IPR000792">
    <property type="entry name" value="Tscrpt_reg_LuxR_C"/>
</dbReference>
<feature type="domain" description="Response regulatory" evidence="6">
    <location>
        <begin position="50"/>
        <end position="167"/>
    </location>
</feature>
<evidence type="ECO:0000256" key="1">
    <source>
        <dbReference type="ARBA" id="ARBA00022553"/>
    </source>
</evidence>
<evidence type="ECO:0000313" key="8">
    <source>
        <dbReference type="Proteomes" id="UP000460318"/>
    </source>
</evidence>
<proteinExistence type="predicted"/>
<dbReference type="InterPro" id="IPR011006">
    <property type="entry name" value="CheY-like_superfamily"/>
</dbReference>
<dbReference type="GO" id="GO:0000160">
    <property type="term" value="P:phosphorelay signal transduction system"/>
    <property type="evidence" value="ECO:0007669"/>
    <property type="project" value="InterPro"/>
</dbReference>
<keyword evidence="8" id="KW-1185">Reference proteome</keyword>
<evidence type="ECO:0000313" key="7">
    <source>
        <dbReference type="EMBL" id="MWV44452.1"/>
    </source>
</evidence>
<dbReference type="SMART" id="SM00448">
    <property type="entry name" value="REC"/>
    <property type="match status" value="1"/>
</dbReference>
<dbReference type="SMART" id="SM00421">
    <property type="entry name" value="HTH_LUXR"/>
    <property type="match status" value="1"/>
</dbReference>
<feature type="modified residue" description="4-aspartylphosphate" evidence="5">
    <location>
        <position position="101"/>
    </location>
</feature>
<dbReference type="GO" id="GO:0003677">
    <property type="term" value="F:DNA binding"/>
    <property type="evidence" value="ECO:0007669"/>
    <property type="project" value="UniProtKB-KW"/>
</dbReference>
<dbReference type="PANTHER" id="PTHR43214:SF43">
    <property type="entry name" value="TWO-COMPONENT RESPONSE REGULATOR"/>
    <property type="match status" value="1"/>
</dbReference>
<evidence type="ECO:0000256" key="2">
    <source>
        <dbReference type="ARBA" id="ARBA00023015"/>
    </source>
</evidence>
<sequence length="275" mass="31175">MPSKSCTATTGASMWRASRASEAPFKSFCQSIGNIQRKGGTYMMSKAPIRVIVAEDLDVLREHFCSILSKHEDIFVAGAASSGKMALQLMRTTGGDVVLMDIEMDAKHDGIIHAQHILEEFPETRIVFLTVHEDDETIFSAFETGAVDYVLKTRPEQEIVQRVRSAYEGMSQMHPEIANKIKSEFTRIRKNQENLFQATMILSQLTPSELEIIHLLYNDYKISEIAKQRQVEISTIKSQINVILKKFNKKRSKEVISLLRELNIIHLIHKVRGGL</sequence>
<organism evidence="7 8">
    <name type="scientific">Paenibacillus dendrobii</name>
    <dbReference type="NCBI Taxonomy" id="2691084"/>
    <lineage>
        <taxon>Bacteria</taxon>
        <taxon>Bacillati</taxon>
        <taxon>Bacillota</taxon>
        <taxon>Bacilli</taxon>
        <taxon>Bacillales</taxon>
        <taxon>Paenibacillaceae</taxon>
        <taxon>Paenibacillus</taxon>
    </lineage>
</organism>
<keyword evidence="1 5" id="KW-0597">Phosphoprotein</keyword>
<dbReference type="PANTHER" id="PTHR43214">
    <property type="entry name" value="TWO-COMPONENT RESPONSE REGULATOR"/>
    <property type="match status" value="1"/>
</dbReference>
<dbReference type="EMBL" id="WUBI01000001">
    <property type="protein sequence ID" value="MWV44452.1"/>
    <property type="molecule type" value="Genomic_DNA"/>
</dbReference>
<evidence type="ECO:0000256" key="3">
    <source>
        <dbReference type="ARBA" id="ARBA00023125"/>
    </source>
</evidence>
<evidence type="ECO:0000256" key="4">
    <source>
        <dbReference type="ARBA" id="ARBA00023163"/>
    </source>
</evidence>
<gene>
    <name evidence="7" type="ORF">GRF59_12530</name>
</gene>
<dbReference type="InterPro" id="IPR001789">
    <property type="entry name" value="Sig_transdc_resp-reg_receiver"/>
</dbReference>
<dbReference type="InterPro" id="IPR016032">
    <property type="entry name" value="Sig_transdc_resp-reg_C-effctor"/>
</dbReference>
<dbReference type="GO" id="GO:0006355">
    <property type="term" value="P:regulation of DNA-templated transcription"/>
    <property type="evidence" value="ECO:0007669"/>
    <property type="project" value="InterPro"/>
</dbReference>
<dbReference type="InterPro" id="IPR039420">
    <property type="entry name" value="WalR-like"/>
</dbReference>
<dbReference type="Proteomes" id="UP000460318">
    <property type="component" value="Unassembled WGS sequence"/>
</dbReference>
<protein>
    <submittedName>
        <fullName evidence="7">Response regulator</fullName>
    </submittedName>
</protein>
<accession>A0A7X3LGV2</accession>
<reference evidence="7 8" key="1">
    <citation type="submission" date="2019-12" db="EMBL/GenBank/DDBJ databases">
        <title>Paenibacillus sp. nov., an endophytic bacterium isolated from the stem of Dendrobium.</title>
        <authorList>
            <person name="Zhao R."/>
        </authorList>
    </citation>
    <scope>NUCLEOTIDE SEQUENCE [LARGE SCALE GENOMIC DNA]</scope>
    <source>
        <strain evidence="7 8">HJL G12</strain>
    </source>
</reference>